<sequence>MRITLRDLLALGVRGVTGRPGRAALSALGIAIGVTTLVVVTAIPASGQRALLAELTRLGTDLLEVDAATPSGGDPVLLLPEAAEMARRVGPVTGASAVANTQASVRRSDVAGEGSGVGVAVLAAQDDLLGVIHARTADGRFLDAATSGYPTVVLGAQAAAWLGLTRLPDDGPAPQVLIGPRWFTVIGVLAPAPLVPAVDQAALVGWAAATDYLGFDGHPTVVYVTSREDALEDVRAVLPATVSPQHPGLVQVSRPSDALAAKRQAQSTFSGLFVGLAAVSLLVGGLGVANTMVVSVLERRREIGLRRALGATRGHVRAQFLTEAALLSGGGGVAGAVVGVAAAAAYARARGWPVVVPPTAVGLGLAVAVVVGVAAGLYPAVRAARLSPTEALATA</sequence>
<accession>A0A4P6FDK6</accession>
<evidence type="ECO:0000313" key="11">
    <source>
        <dbReference type="Proteomes" id="UP000292118"/>
    </source>
</evidence>
<dbReference type="EMBL" id="CP035493">
    <property type="protein sequence ID" value="QAY68668.1"/>
    <property type="molecule type" value="Genomic_DNA"/>
</dbReference>
<dbReference type="AlphaFoldDB" id="A0A4P6FDK6"/>
<feature type="transmembrane region" description="Helical" evidence="7">
    <location>
        <begin position="359"/>
        <end position="378"/>
    </location>
</feature>
<evidence type="ECO:0000256" key="3">
    <source>
        <dbReference type="ARBA" id="ARBA00022692"/>
    </source>
</evidence>
<evidence type="ECO:0000256" key="1">
    <source>
        <dbReference type="ARBA" id="ARBA00004651"/>
    </source>
</evidence>
<dbReference type="KEGG" id="xya:ET471_00255"/>
<evidence type="ECO:0000313" key="10">
    <source>
        <dbReference type="EMBL" id="QAY68668.1"/>
    </source>
</evidence>
<dbReference type="Pfam" id="PF02687">
    <property type="entry name" value="FtsX"/>
    <property type="match status" value="1"/>
</dbReference>
<evidence type="ECO:0000256" key="5">
    <source>
        <dbReference type="ARBA" id="ARBA00023136"/>
    </source>
</evidence>
<organism evidence="10 11">
    <name type="scientific">Xylanimonas protaetiae</name>
    <dbReference type="NCBI Taxonomy" id="2509457"/>
    <lineage>
        <taxon>Bacteria</taxon>
        <taxon>Bacillati</taxon>
        <taxon>Actinomycetota</taxon>
        <taxon>Actinomycetes</taxon>
        <taxon>Micrococcales</taxon>
        <taxon>Promicromonosporaceae</taxon>
        <taxon>Xylanimonas</taxon>
    </lineage>
</organism>
<dbReference type="GO" id="GO:0022857">
    <property type="term" value="F:transmembrane transporter activity"/>
    <property type="evidence" value="ECO:0007669"/>
    <property type="project" value="TreeGrafter"/>
</dbReference>
<dbReference type="PANTHER" id="PTHR30572">
    <property type="entry name" value="MEMBRANE COMPONENT OF TRANSPORTER-RELATED"/>
    <property type="match status" value="1"/>
</dbReference>
<evidence type="ECO:0000259" key="9">
    <source>
        <dbReference type="Pfam" id="PF12704"/>
    </source>
</evidence>
<dbReference type="InterPro" id="IPR025857">
    <property type="entry name" value="MacB_PCD"/>
</dbReference>
<dbReference type="OrthoDB" id="9780560at2"/>
<keyword evidence="2" id="KW-1003">Cell membrane</keyword>
<feature type="transmembrane region" description="Helical" evidence="7">
    <location>
        <begin position="324"/>
        <end position="347"/>
    </location>
</feature>
<evidence type="ECO:0000256" key="4">
    <source>
        <dbReference type="ARBA" id="ARBA00022989"/>
    </source>
</evidence>
<feature type="domain" description="ABC3 transporter permease C-terminal" evidence="8">
    <location>
        <begin position="276"/>
        <end position="388"/>
    </location>
</feature>
<reference evidence="10 11" key="1">
    <citation type="submission" date="2019-01" db="EMBL/GenBank/DDBJ databases">
        <title>Genome sequencing of strain FW10M-9.</title>
        <authorList>
            <person name="Heo J."/>
            <person name="Kim S.-J."/>
            <person name="Kim J.-S."/>
            <person name="Hong S.-B."/>
            <person name="Kwon S.-W."/>
        </authorList>
    </citation>
    <scope>NUCLEOTIDE SEQUENCE [LARGE SCALE GENOMIC DNA]</scope>
    <source>
        <strain evidence="10 11">FW10M-9</strain>
    </source>
</reference>
<feature type="transmembrane region" description="Helical" evidence="7">
    <location>
        <begin position="21"/>
        <end position="43"/>
    </location>
</feature>
<evidence type="ECO:0000256" key="2">
    <source>
        <dbReference type="ARBA" id="ARBA00022475"/>
    </source>
</evidence>
<evidence type="ECO:0000259" key="8">
    <source>
        <dbReference type="Pfam" id="PF02687"/>
    </source>
</evidence>
<dbReference type="Pfam" id="PF12704">
    <property type="entry name" value="MacB_PCD"/>
    <property type="match status" value="1"/>
</dbReference>
<protein>
    <submittedName>
        <fullName evidence="10">ABC transporter permease</fullName>
    </submittedName>
</protein>
<proteinExistence type="inferred from homology"/>
<keyword evidence="5 7" id="KW-0472">Membrane</keyword>
<dbReference type="RefSeq" id="WP_129186071.1">
    <property type="nucleotide sequence ID" value="NZ_CP035493.1"/>
</dbReference>
<keyword evidence="4 7" id="KW-1133">Transmembrane helix</keyword>
<dbReference type="Proteomes" id="UP000292118">
    <property type="component" value="Chromosome"/>
</dbReference>
<evidence type="ECO:0000256" key="6">
    <source>
        <dbReference type="ARBA" id="ARBA00038076"/>
    </source>
</evidence>
<dbReference type="PANTHER" id="PTHR30572:SF4">
    <property type="entry name" value="ABC TRANSPORTER PERMEASE YTRF"/>
    <property type="match status" value="1"/>
</dbReference>
<dbReference type="GO" id="GO:0005886">
    <property type="term" value="C:plasma membrane"/>
    <property type="evidence" value="ECO:0007669"/>
    <property type="project" value="UniProtKB-SubCell"/>
</dbReference>
<feature type="transmembrane region" description="Helical" evidence="7">
    <location>
        <begin position="272"/>
        <end position="297"/>
    </location>
</feature>
<name>A0A4P6FDK6_9MICO</name>
<comment type="subcellular location">
    <subcellularLocation>
        <location evidence="1">Cell membrane</location>
        <topology evidence="1">Multi-pass membrane protein</topology>
    </subcellularLocation>
</comment>
<comment type="similarity">
    <text evidence="6">Belongs to the ABC-4 integral membrane protein family.</text>
</comment>
<gene>
    <name evidence="10" type="ORF">ET471_00255</name>
</gene>
<dbReference type="InterPro" id="IPR050250">
    <property type="entry name" value="Macrolide_Exporter_MacB"/>
</dbReference>
<keyword evidence="11" id="KW-1185">Reference proteome</keyword>
<keyword evidence="3 7" id="KW-0812">Transmembrane</keyword>
<evidence type="ECO:0000256" key="7">
    <source>
        <dbReference type="SAM" id="Phobius"/>
    </source>
</evidence>
<dbReference type="InterPro" id="IPR003838">
    <property type="entry name" value="ABC3_permease_C"/>
</dbReference>
<feature type="domain" description="MacB-like periplasmic core" evidence="9">
    <location>
        <begin position="24"/>
        <end position="235"/>
    </location>
</feature>